<dbReference type="EMBL" id="MBFT01000173">
    <property type="protein sequence ID" value="PVU95715.1"/>
    <property type="molecule type" value="Genomic_DNA"/>
</dbReference>
<feature type="compositionally biased region" description="Polar residues" evidence="1">
    <location>
        <begin position="172"/>
        <end position="189"/>
    </location>
</feature>
<comment type="caution">
    <text evidence="3">The sequence shown here is derived from an EMBL/GenBank/DDBJ whole genome shotgun (WGS) entry which is preliminary data.</text>
</comment>
<dbReference type="Proteomes" id="UP000245699">
    <property type="component" value="Unassembled WGS sequence"/>
</dbReference>
<evidence type="ECO:0000313" key="4">
    <source>
        <dbReference type="Proteomes" id="UP000245699"/>
    </source>
</evidence>
<keyword evidence="2" id="KW-0732">Signal</keyword>
<feature type="region of interest" description="Disordered" evidence="1">
    <location>
        <begin position="131"/>
        <end position="217"/>
    </location>
</feature>
<evidence type="ECO:0000313" key="3">
    <source>
        <dbReference type="EMBL" id="PVU95715.1"/>
    </source>
</evidence>
<accession>A0A2T9YTP2</accession>
<organism evidence="3 4">
    <name type="scientific">Furculomyces boomerangus</name>
    <dbReference type="NCBI Taxonomy" id="61424"/>
    <lineage>
        <taxon>Eukaryota</taxon>
        <taxon>Fungi</taxon>
        <taxon>Fungi incertae sedis</taxon>
        <taxon>Zoopagomycota</taxon>
        <taxon>Kickxellomycotina</taxon>
        <taxon>Harpellomycetes</taxon>
        <taxon>Harpellales</taxon>
        <taxon>Harpellaceae</taxon>
        <taxon>Furculomyces</taxon>
    </lineage>
</organism>
<dbReference type="AlphaFoldDB" id="A0A2T9YTP2"/>
<gene>
    <name evidence="3" type="ORF">BB559_002623</name>
</gene>
<sequence>MVTGSKIKVTCSILLLCFASLGKSDVNPYYEENISNNEISGCDNFEAGLNPAEGFGFGSSEINCESCGCLEDSEPIKKKVVKHKCKGKKRKGKKCKKVRKGKKGKKCKKVRKVKKGKKCKVRRNRIKRCKRKGPRNCRRRGKVSNCRRRKGKGSKNCRHKLRRHKHRPCPTSGVTTSEAPTLTPTSQPETGCDTPTPTPTPPSTSQPGTTTYEIIPM</sequence>
<feature type="compositionally biased region" description="Basic residues" evidence="1">
    <location>
        <begin position="131"/>
        <end position="168"/>
    </location>
</feature>
<feature type="signal peptide" evidence="2">
    <location>
        <begin position="1"/>
        <end position="24"/>
    </location>
</feature>
<protein>
    <submittedName>
        <fullName evidence="3">Uncharacterized protein</fullName>
    </submittedName>
</protein>
<proteinExistence type="predicted"/>
<reference evidence="3 4" key="1">
    <citation type="journal article" date="2018" name="MBio">
        <title>Comparative Genomics Reveals the Core Gene Toolbox for the Fungus-Insect Symbiosis.</title>
        <authorList>
            <person name="Wang Y."/>
            <person name="Stata M."/>
            <person name="Wang W."/>
            <person name="Stajich J.E."/>
            <person name="White M.M."/>
            <person name="Moncalvo J.M."/>
        </authorList>
    </citation>
    <scope>NUCLEOTIDE SEQUENCE [LARGE SCALE GENOMIC DNA]</scope>
    <source>
        <strain evidence="3 4">AUS-77-4</strain>
    </source>
</reference>
<evidence type="ECO:0000256" key="2">
    <source>
        <dbReference type="SAM" id="SignalP"/>
    </source>
</evidence>
<evidence type="ECO:0000256" key="1">
    <source>
        <dbReference type="SAM" id="MobiDB-lite"/>
    </source>
</evidence>
<feature type="chain" id="PRO_5015587295" evidence="2">
    <location>
        <begin position="25"/>
        <end position="217"/>
    </location>
</feature>
<keyword evidence="4" id="KW-1185">Reference proteome</keyword>
<name>A0A2T9YTP2_9FUNG</name>